<dbReference type="InterPro" id="IPR003593">
    <property type="entry name" value="AAA+_ATPase"/>
</dbReference>
<gene>
    <name evidence="12" type="ORF">GIL414_LOCUS6244</name>
</gene>
<feature type="region of interest" description="Disordered" evidence="10">
    <location>
        <begin position="2732"/>
        <end position="2754"/>
    </location>
</feature>
<dbReference type="GO" id="GO:0005730">
    <property type="term" value="C:nucleolus"/>
    <property type="evidence" value="ECO:0007669"/>
    <property type="project" value="UniProtKB-SubCell"/>
</dbReference>
<comment type="caution">
    <text evidence="12">The sequence shown here is derived from an EMBL/GenBank/DDBJ whole genome shotgun (WGS) entry which is preliminary data.</text>
</comment>
<dbReference type="Proteomes" id="UP000681720">
    <property type="component" value="Unassembled WGS sequence"/>
</dbReference>
<protein>
    <recommendedName>
        <fullName evidence="4">Midasin</fullName>
    </recommendedName>
</protein>
<evidence type="ECO:0000256" key="5">
    <source>
        <dbReference type="ARBA" id="ARBA00022741"/>
    </source>
</evidence>
<evidence type="ECO:0000256" key="1">
    <source>
        <dbReference type="ARBA" id="ARBA00004604"/>
    </source>
</evidence>
<feature type="region of interest" description="Disordered" evidence="10">
    <location>
        <begin position="2173"/>
        <end position="2204"/>
    </location>
</feature>
<reference evidence="12" key="1">
    <citation type="submission" date="2021-02" db="EMBL/GenBank/DDBJ databases">
        <authorList>
            <person name="Nowell W R."/>
        </authorList>
    </citation>
    <scope>NUCLEOTIDE SEQUENCE</scope>
</reference>
<dbReference type="FunFam" id="3.40.50.300:FF:000142">
    <property type="entry name" value="Midasin"/>
    <property type="match status" value="2"/>
</dbReference>
<evidence type="ECO:0000256" key="3">
    <source>
        <dbReference type="ARBA" id="ARBA00007188"/>
    </source>
</evidence>
<evidence type="ECO:0000259" key="11">
    <source>
        <dbReference type="SMART" id="SM00382"/>
    </source>
</evidence>
<dbReference type="Pfam" id="PF07728">
    <property type="entry name" value="AAA_5"/>
    <property type="match status" value="4"/>
</dbReference>
<dbReference type="InterPro" id="IPR011704">
    <property type="entry name" value="ATPase_dyneun-rel_AAA"/>
</dbReference>
<feature type="compositionally biased region" description="Polar residues" evidence="10">
    <location>
        <begin position="2732"/>
        <end position="2750"/>
    </location>
</feature>
<evidence type="ECO:0000313" key="13">
    <source>
        <dbReference type="Proteomes" id="UP000681720"/>
    </source>
</evidence>
<feature type="domain" description="AAA+ ATPase" evidence="11">
    <location>
        <begin position="1035"/>
        <end position="1209"/>
    </location>
</feature>
<evidence type="ECO:0000256" key="8">
    <source>
        <dbReference type="ARBA" id="ARBA00023242"/>
    </source>
</evidence>
<evidence type="ECO:0000256" key="2">
    <source>
        <dbReference type="ARBA" id="ARBA00004642"/>
    </source>
</evidence>
<sequence>VLGAVACNIPLLLEGPAAVGKTALISHLCKHMKNNSTTKMKLERVNNTDTTTIQDYLGSFLPSNEGFIYKKGALYSAMSNGSWFLADEFNLADPSVMNVLFPLLEGKNSITIPTSGKIITAEAGFRFFATQNDASYANRHRLPDSLRNRFLEIQFGDFPKNELGEIIERRKEPGKEKPTCLNKKSAGEISTFYHQIIDKSTRITFREIVKWLHRHSLFSPTREAWPTIGISLLCAKYSHTSNIRKELIDDFNVIWSRLGTISADFRPTIEIQTIAPNQVCFTENELSAVIIPADINKSDLWNSSNHLVPPETFQRCLIRIAHAVKAHEPILLIGPTSCKSLLVETWALITTRSNELIKVHLTPDSEASDLIGEIRPHSFLALLKQLPTTAERVLSRLQCLYCESNGKAKLPAEALIPLMPLLKLIKEELPSAIVKFESEYAQNEKRRRAQEELYNDLSKMPNQIAVVQAAAASEMMGDTVKDLINSVTEKQNDQAKWTAIDTFMDTDEEYDQAFNLHFTHNTSYSGNDLMSDMGTTGDNTYDDGFGMNNTAQISSDSYDDGFGFNSTTQASVDNYDDGFGQTNNEKAIGENTTTASTTVENKVSNDALYNDGFDMLDYLSNRRETDSQQTINKPNTPDQEAGLFQDDFPEYPSTADNNQGTDSNDISSVENLVRETAFPEALINCVDELLDLYDRLFRHKLFDSFNQDATLQDYFQRFKSIWDTLSSPETDRTKPIFLFHDGPVTIAAKQSGILFLEDLDLPSQAVIERLNSMLEPSPTFALTEDIISQRNDNTKGQLDIQLLSNFQIFASVHQEQVHQLLKLSPATRSRFTEIHVPSYTEDDVKSLISGELIKHGIDRNQVNHLVTIMLSLREKLRKNSLWKLDNDIQLIFRWIDFIFNHHSSLSIEYRLCLGVRFFYFDQLSMSLHETIFDEWIQQQTETNLKEYAHIFQLPDETNGARTLESIKNSDINTIFTSPFEIGNDYIALRYTGVRYSWTCAEKLPTIDELNHRFIDNVPTPTLLNQVARIFAATSYKTPLLLEGPPGIGKTHVVTQVCKLLNKQCERINMSANTSLDQLIGCVIPRCVDGRRIFEWQDGKILDALRNNRWILFDELNLASPEVLEGLTPLFYRGSKQFIVSSTNESIDTLSILIFATMNPATIGGGRSKLPRSISNLFTIVQLEDYKEDELRIILSDLFRSDIFVSKTIDNEQLSKIFDLHLKIKHDIQQGIIGSMGGPYEMNLRDLSKFRDVFRGSIRNQIHHYQYINATENEKKDENFDLAEKTKLSIRKFSQVVYACQFEGHNDFKHVCHLINEHFRIEKHLEKWENDRSIDVAIGNVVRIGSIYINTGLEELNQTLPALIHTKQTIEQLELLATACQSKRAILLEGDICSRKSSLVIELARLTRHRLIVIPLHENFETSDLIGTWLPTTVNSRDNTLFDKIDKLFKQISKMLFLICMPLLNQKSNQHLFSNFQTIMQQRNCFISNDNQIINDRYENIQYEKEAMEEIKFLLEPLNKMVQMPNSVKILISCYTQQADYFILKLDALRHESKAKSEMGFSFVESELVEAIREGWWVLLDNVNSAPPEVLERLNSLTEDNPMLSLYEKSSGEILTQKNGIHSNFRLFTTANLKRVHSNKLSSAFLNRVIKIWLPAMDSNISVSNSMKSNDLYELLCAQLADIPAGQQLAELLLIIHIKVKQAVQEGKLIYPTDYQVTYRQLDQCIRTMLYHMNNHINPVSACYWSILRSYASLLSDNEHYYYFMKIFQSSMDELKLDSIQIYSPSKRIDTQQPQWKQDANKIQVAFVEIERCLAELIFSLIECISNIKNRSMESNYELLNLFIEEILIKMYPNNSNLNNIKQILTNLIDTNENNVNPFESIKKLNIIQSLINIEQENNLEFSIQELIQKTNNLKNPIDNVCSLIVIFNQNTSFTDTTQRQNFLQRIISISENLTNFLTSSHLSPSSFNSNHSILISTFSNQLIGIIRPILLFKTKCKSYDIFQEPSFVDAQIQFRRYMFENFESSLIWAFERAHAAPIMSTRKDFSLLISDQINKEFNYHDQSNPIKYYHLLMQWISLQWTFESYLTKSIRNAFEKNNCITIDFLIECETKLCCQLLTKKISSAIEECIYAFPSESSSLDTDCIQAKNNLDEKQRQLDECQKKIDKMEKLSDDKMKIGHNTQEDPPRKRPPFERTGSNFDADSAAIERPEELENLKRDFKLLEQEHSRLFQHHSKCFDKRAEAIEKSINARELFRKSMENLFSHEDCRFLYQRFQLPDSNQFNRLIELLYNCRQNPSLKNSDDTLNVQAVLRTEFGRTLIDNDDILDNPIILFLCGFFFLPSFTLRASSIHVISSWNELINTIDFRSLKPRQIIFYCPSKNSDECCLLSVKNSVRLITISMWSFRINIDIKELESILSELLPETIQRKFDHKILERIANMCNSDQNSFGISCLELIQNDPFWKMDLDSSLNSSELSNQVKHIYSQWKQFIQHSRTTRKQPTKQTYQNVIRLQNDLEKFFQAKYDLEWLSIKNMLIILKTYQNIFSSVNTENLLKDVNNYIEIIQPTNVNSQIASLTFIQSFATKYQCIGMIDLHLKKFFSEKKSIEQTVDDNKFEHFQILFQFMHDCIRLLKLLTQHVIYGSEYILDTLYTKTPNIINHIENIFRSTVSLIDLNDNEISVSIKQPQEHFYQMQTELNKYFDEMRFTPFIVKYKLENFVSSIAPLFQKRSSIDETTQNQSKPTTNNPSISTEKNRRQLRINECMKKLNDLLIKADKLPVRPHEILNRIRHILGQLQSIDINKGTEGEIQMILAKEQILTTEINSYIQELKRQPILKCKLPQIQSASSLTHDEIHFDNAQTRIFDYENEFEKEQKQIRESSSSESFYQLEQIGELINQQVSNRIWLESLSILSSKDWISTDLLSNQLKRIMSSLNNHLSIQLERILSSTDENRNEQQISSLVDNITVAYIKFRLNLLESELKFGRICNFEIIAKLSSALNDWKQVYHVHFLNMFESIQSIMHHLIFTRNCIKNYTIDSNCCLLPVVLRPEDILCLITPEQSESIRIISSNYTKIDNYLSNPTLMEFTFDKTSLLQCNETVSSANTIQINTGLSSFIYNNDRNQSLINYDKHLNYIIEKAFIVSKQLIDLCVDSGSQNGYLMKVATSVTELFPIQIVSALSLIILINWSGLSLSDFEYSNHLDFLSLKVEELTINGCQNELQKLEQTCLDENEQIQLLERQLEKAWSDHNFTDHSIQKREAKVEINRLENIIADEKHLLNKNKEKAIFMKRQIEQDKFNFDRKRAFEQQKWLEQIIKRFQSISIQVQRCVKLIEEMCTDQSTSVETSTTKLGVVLLDIATKIAAHQLAASTLKSITNDNLNELKQIKLNIKTILDDLNNDASLLADKEIDPMYLFLQFYSNVMQVGLDAMSNSMTSWTIYSKKIQTKQMLNFVKLKKRKEFCDLSIWTQQKCTSFIEKVRRGHEITKLEEEISRRIHTDIGNLSTVLTGDNSDYIQQSLGQYQRFIYKLLIAGCRYIQVQRGSTPNSLDDLVSPIIREQIDSSIPHTESNLLQIINTSEVQFRSQCESLTYQIVHMAFGFNTNVFSLIEKLDTSIKTVDQLLL</sequence>
<dbReference type="CDD" id="cd00009">
    <property type="entry name" value="AAA"/>
    <property type="match status" value="1"/>
</dbReference>
<feature type="compositionally biased region" description="Basic and acidic residues" evidence="10">
    <location>
        <begin position="2173"/>
        <end position="2192"/>
    </location>
</feature>
<feature type="coiled-coil region" evidence="9">
    <location>
        <begin position="2143"/>
        <end position="2173"/>
    </location>
</feature>
<dbReference type="GO" id="GO:0030687">
    <property type="term" value="C:preribosome, large subunit precursor"/>
    <property type="evidence" value="ECO:0007669"/>
    <property type="project" value="TreeGrafter"/>
</dbReference>
<keyword evidence="9" id="KW-0175">Coiled coil</keyword>
<proteinExistence type="inferred from homology"/>
<name>A0A8S2LKZ1_9BILA</name>
<organism evidence="12 13">
    <name type="scientific">Rotaria magnacalcarata</name>
    <dbReference type="NCBI Taxonomy" id="392030"/>
    <lineage>
        <taxon>Eukaryota</taxon>
        <taxon>Metazoa</taxon>
        <taxon>Spiralia</taxon>
        <taxon>Gnathifera</taxon>
        <taxon>Rotifera</taxon>
        <taxon>Eurotatoria</taxon>
        <taxon>Bdelloidea</taxon>
        <taxon>Philodinida</taxon>
        <taxon>Philodinidae</taxon>
        <taxon>Rotaria</taxon>
    </lineage>
</organism>
<keyword evidence="7" id="KW-0143">Chaperone</keyword>
<comment type="subcellular location">
    <subcellularLocation>
        <location evidence="1">Nucleus</location>
        <location evidence="1">Nucleolus</location>
    </subcellularLocation>
    <subcellularLocation>
        <location evidence="2">Nucleus</location>
        <location evidence="2">Nucleoplasm</location>
    </subcellularLocation>
</comment>
<keyword evidence="8" id="KW-0539">Nucleus</keyword>
<dbReference type="SMART" id="SM00382">
    <property type="entry name" value="AAA"/>
    <property type="match status" value="1"/>
</dbReference>
<dbReference type="GO" id="GO:0000027">
    <property type="term" value="P:ribosomal large subunit assembly"/>
    <property type="evidence" value="ECO:0007669"/>
    <property type="project" value="TreeGrafter"/>
</dbReference>
<feature type="non-terminal residue" evidence="12">
    <location>
        <position position="1"/>
    </location>
</feature>
<evidence type="ECO:0000256" key="4">
    <source>
        <dbReference type="ARBA" id="ARBA00017143"/>
    </source>
</evidence>
<dbReference type="InterPro" id="IPR027417">
    <property type="entry name" value="P-loop_NTPase"/>
</dbReference>
<dbReference type="GO" id="GO:0000055">
    <property type="term" value="P:ribosomal large subunit export from nucleus"/>
    <property type="evidence" value="ECO:0007669"/>
    <property type="project" value="TreeGrafter"/>
</dbReference>
<comment type="similarity">
    <text evidence="3">Belongs to the midasin family.</text>
</comment>
<evidence type="ECO:0000313" key="12">
    <source>
        <dbReference type="EMBL" id="CAF3894916.1"/>
    </source>
</evidence>
<evidence type="ECO:0000256" key="9">
    <source>
        <dbReference type="SAM" id="Coils"/>
    </source>
</evidence>
<dbReference type="PANTHER" id="PTHR48103:SF2">
    <property type="entry name" value="MIDASIN"/>
    <property type="match status" value="1"/>
</dbReference>
<dbReference type="PANTHER" id="PTHR48103">
    <property type="entry name" value="MIDASIN-RELATED"/>
    <property type="match status" value="1"/>
</dbReference>
<feature type="compositionally biased region" description="Polar residues" evidence="10">
    <location>
        <begin position="627"/>
        <end position="638"/>
    </location>
</feature>
<evidence type="ECO:0000256" key="10">
    <source>
        <dbReference type="SAM" id="MobiDB-lite"/>
    </source>
</evidence>
<keyword evidence="6" id="KW-0067">ATP-binding</keyword>
<feature type="coiled-coil region" evidence="9">
    <location>
        <begin position="3204"/>
        <end position="3282"/>
    </location>
</feature>
<dbReference type="GO" id="GO:0005654">
    <property type="term" value="C:nucleoplasm"/>
    <property type="evidence" value="ECO:0007669"/>
    <property type="project" value="UniProtKB-SubCell"/>
</dbReference>
<feature type="region of interest" description="Disordered" evidence="10">
    <location>
        <begin position="623"/>
        <end position="665"/>
    </location>
</feature>
<dbReference type="EMBL" id="CAJOBJ010001756">
    <property type="protein sequence ID" value="CAF3894916.1"/>
    <property type="molecule type" value="Genomic_DNA"/>
</dbReference>
<dbReference type="Gene3D" id="3.40.50.300">
    <property type="entry name" value="P-loop containing nucleotide triphosphate hydrolases"/>
    <property type="match status" value="6"/>
</dbReference>
<dbReference type="SUPFAM" id="SSF52540">
    <property type="entry name" value="P-loop containing nucleoside triphosphate hydrolases"/>
    <property type="match status" value="4"/>
</dbReference>
<dbReference type="GO" id="GO:0016887">
    <property type="term" value="F:ATP hydrolysis activity"/>
    <property type="evidence" value="ECO:0007669"/>
    <property type="project" value="InterPro"/>
</dbReference>
<feature type="non-terminal residue" evidence="12">
    <location>
        <position position="3620"/>
    </location>
</feature>
<keyword evidence="5" id="KW-0547">Nucleotide-binding</keyword>
<evidence type="ECO:0000256" key="6">
    <source>
        <dbReference type="ARBA" id="ARBA00022840"/>
    </source>
</evidence>
<dbReference type="GO" id="GO:0005524">
    <property type="term" value="F:ATP binding"/>
    <property type="evidence" value="ECO:0007669"/>
    <property type="project" value="UniProtKB-KW"/>
</dbReference>
<accession>A0A8S2LKZ1</accession>
<evidence type="ECO:0000256" key="7">
    <source>
        <dbReference type="ARBA" id="ARBA00023186"/>
    </source>
</evidence>
<feature type="compositionally biased region" description="Polar residues" evidence="10">
    <location>
        <begin position="654"/>
        <end position="665"/>
    </location>
</feature>